<keyword evidence="6 7" id="KW-0472">Membrane</keyword>
<evidence type="ECO:0000313" key="9">
    <source>
        <dbReference type="EMBL" id="ART67230.1"/>
    </source>
</evidence>
<dbReference type="Gene3D" id="1.20.1250.20">
    <property type="entry name" value="MFS general substrate transporter like domains"/>
    <property type="match status" value="1"/>
</dbReference>
<name>A0A1Y0BWF2_9MYCO</name>
<dbReference type="InterPro" id="IPR001958">
    <property type="entry name" value="Tet-R_TetA/multi-R_MdtG-like"/>
</dbReference>
<keyword evidence="3" id="KW-1003">Cell membrane</keyword>
<feature type="transmembrane region" description="Helical" evidence="7">
    <location>
        <begin position="21"/>
        <end position="47"/>
    </location>
</feature>
<comment type="subcellular location">
    <subcellularLocation>
        <location evidence="1">Cell membrane</location>
        <topology evidence="1">Multi-pass membrane protein</topology>
    </subcellularLocation>
</comment>
<keyword evidence="5 7" id="KW-1133">Transmembrane helix</keyword>
<accession>A0A1Y0BWF2</accession>
<sequence>MTQTTVETARSARLIPQLPRAAATVLAGDTLSALGSGMSLPFMLVYLHQVRGIDVATAALALSTIALASFVGNPVGGFLSDRVGPRPALLVGLVFSAAGAATLGWVTCAPVAFLAAALLGLGNSIAWPAFDALLATVVTPAQRSAAFAVRHATLNAGIAIGAVIAGLIVDPGRPTTFQVVYLIDAATFLLFIPLLLLVPVPGGPVAPAAEHGGTNFRAVLQDRLFLSVAGLSALVVMIGFGQYHAAFPGWATRDHGIPVSALGICFAANAAAVVVLQLPVLRALVGRTRTTAISVACTSWAFGWTLALVSGHAGSGWPAIWGFVAAMVTFGLAETALAPTLTAIVNDLAPEALRGRYNAVSALGWTTGFFAGPALSGLAFGTHHGTVLMALLIGTSLLGALWATRLARHLPASANRIAI</sequence>
<dbReference type="InterPro" id="IPR036259">
    <property type="entry name" value="MFS_trans_sf"/>
</dbReference>
<evidence type="ECO:0000256" key="3">
    <source>
        <dbReference type="ARBA" id="ARBA00022475"/>
    </source>
</evidence>
<feature type="transmembrane region" description="Helical" evidence="7">
    <location>
        <begin position="292"/>
        <end position="313"/>
    </location>
</feature>
<evidence type="ECO:0000256" key="2">
    <source>
        <dbReference type="ARBA" id="ARBA00022448"/>
    </source>
</evidence>
<dbReference type="PROSITE" id="PS50850">
    <property type="entry name" value="MFS"/>
    <property type="match status" value="1"/>
</dbReference>
<dbReference type="EMBL" id="CP020809">
    <property type="protein sequence ID" value="ART67230.1"/>
    <property type="molecule type" value="Genomic_DNA"/>
</dbReference>
<feature type="transmembrane region" description="Helical" evidence="7">
    <location>
        <begin position="257"/>
        <end position="280"/>
    </location>
</feature>
<feature type="transmembrane region" description="Helical" evidence="7">
    <location>
        <begin position="386"/>
        <end position="407"/>
    </location>
</feature>
<evidence type="ECO:0000256" key="5">
    <source>
        <dbReference type="ARBA" id="ARBA00022989"/>
    </source>
</evidence>
<feature type="transmembrane region" description="Helical" evidence="7">
    <location>
        <begin position="319"/>
        <end position="345"/>
    </location>
</feature>
<dbReference type="AlphaFoldDB" id="A0A1Y0BWF2"/>
<dbReference type="Proteomes" id="UP000195331">
    <property type="component" value="Chromosome"/>
</dbReference>
<dbReference type="PANTHER" id="PTHR23517">
    <property type="entry name" value="RESISTANCE PROTEIN MDTM, PUTATIVE-RELATED-RELATED"/>
    <property type="match status" value="1"/>
</dbReference>
<evidence type="ECO:0000259" key="8">
    <source>
        <dbReference type="PROSITE" id="PS50850"/>
    </source>
</evidence>
<feature type="transmembrane region" description="Helical" evidence="7">
    <location>
        <begin position="112"/>
        <end position="135"/>
    </location>
</feature>
<keyword evidence="2" id="KW-0813">Transport</keyword>
<evidence type="ECO:0000256" key="7">
    <source>
        <dbReference type="SAM" id="Phobius"/>
    </source>
</evidence>
<feature type="transmembrane region" description="Helical" evidence="7">
    <location>
        <begin position="88"/>
        <end position="106"/>
    </location>
</feature>
<protein>
    <recommendedName>
        <fullName evidence="8">Major facilitator superfamily (MFS) profile domain-containing protein</fullName>
    </recommendedName>
</protein>
<dbReference type="PANTHER" id="PTHR23517:SF2">
    <property type="entry name" value="MULTIDRUG RESISTANCE PROTEIN MDTH"/>
    <property type="match status" value="1"/>
</dbReference>
<dbReference type="GO" id="GO:0005886">
    <property type="term" value="C:plasma membrane"/>
    <property type="evidence" value="ECO:0007669"/>
    <property type="project" value="UniProtKB-SubCell"/>
</dbReference>
<evidence type="ECO:0000256" key="4">
    <source>
        <dbReference type="ARBA" id="ARBA00022692"/>
    </source>
</evidence>
<reference evidence="9 10" key="1">
    <citation type="submission" date="2017-04" db="EMBL/GenBank/DDBJ databases">
        <title>Whole Genome Sequence of 1,4-Dioxane Degrading Bacterium Mycobacterium dioxanotrophicus PH-06.</title>
        <authorList>
            <person name="He Y."/>
        </authorList>
    </citation>
    <scope>NUCLEOTIDE SEQUENCE [LARGE SCALE GENOMIC DNA]</scope>
    <source>
        <strain evidence="9 10">PH-06</strain>
    </source>
</reference>
<dbReference type="RefSeq" id="WP_087072338.1">
    <property type="nucleotide sequence ID" value="NZ_CP020809.1"/>
</dbReference>
<evidence type="ECO:0000256" key="1">
    <source>
        <dbReference type="ARBA" id="ARBA00004651"/>
    </source>
</evidence>
<feature type="transmembrane region" description="Helical" evidence="7">
    <location>
        <begin position="224"/>
        <end position="245"/>
    </location>
</feature>
<dbReference type="InterPro" id="IPR011701">
    <property type="entry name" value="MFS"/>
</dbReference>
<keyword evidence="4 7" id="KW-0812">Transmembrane</keyword>
<dbReference type="KEGG" id="mdx:BTO20_00060"/>
<dbReference type="Pfam" id="PF07690">
    <property type="entry name" value="MFS_1"/>
    <property type="match status" value="1"/>
</dbReference>
<evidence type="ECO:0000256" key="6">
    <source>
        <dbReference type="ARBA" id="ARBA00023136"/>
    </source>
</evidence>
<keyword evidence="10" id="KW-1185">Reference proteome</keyword>
<proteinExistence type="predicted"/>
<feature type="transmembrane region" description="Helical" evidence="7">
    <location>
        <begin position="53"/>
        <end position="76"/>
    </location>
</feature>
<dbReference type="InterPro" id="IPR050171">
    <property type="entry name" value="MFS_Transporters"/>
</dbReference>
<feature type="transmembrane region" description="Helical" evidence="7">
    <location>
        <begin position="147"/>
        <end position="169"/>
    </location>
</feature>
<feature type="transmembrane region" description="Helical" evidence="7">
    <location>
        <begin position="181"/>
        <end position="203"/>
    </location>
</feature>
<dbReference type="GO" id="GO:0022857">
    <property type="term" value="F:transmembrane transporter activity"/>
    <property type="evidence" value="ECO:0007669"/>
    <property type="project" value="InterPro"/>
</dbReference>
<gene>
    <name evidence="9" type="ORF">BTO20_00060</name>
</gene>
<dbReference type="SUPFAM" id="SSF103473">
    <property type="entry name" value="MFS general substrate transporter"/>
    <property type="match status" value="1"/>
</dbReference>
<feature type="transmembrane region" description="Helical" evidence="7">
    <location>
        <begin position="357"/>
        <end position="380"/>
    </location>
</feature>
<evidence type="ECO:0000313" key="10">
    <source>
        <dbReference type="Proteomes" id="UP000195331"/>
    </source>
</evidence>
<dbReference type="InterPro" id="IPR020846">
    <property type="entry name" value="MFS_dom"/>
</dbReference>
<organism evidence="9 10">
    <name type="scientific">Mycobacterium dioxanotrophicus</name>
    <dbReference type="NCBI Taxonomy" id="482462"/>
    <lineage>
        <taxon>Bacteria</taxon>
        <taxon>Bacillati</taxon>
        <taxon>Actinomycetota</taxon>
        <taxon>Actinomycetes</taxon>
        <taxon>Mycobacteriales</taxon>
        <taxon>Mycobacteriaceae</taxon>
        <taxon>Mycobacterium</taxon>
    </lineage>
</organism>
<dbReference type="PRINTS" id="PR01035">
    <property type="entry name" value="TCRTETA"/>
</dbReference>
<dbReference type="OrthoDB" id="4109786at2"/>
<feature type="domain" description="Major facilitator superfamily (MFS) profile" evidence="8">
    <location>
        <begin position="21"/>
        <end position="411"/>
    </location>
</feature>